<name>A0A0F7UP92_NEOCL</name>
<feature type="region of interest" description="Disordered" evidence="1">
    <location>
        <begin position="197"/>
        <end position="333"/>
    </location>
</feature>
<reference evidence="2" key="1">
    <citation type="journal article" date="2015" name="PLoS ONE">
        <title>Comprehensive Evaluation of Toxoplasma gondii VEG and Neospora caninum LIV Genomes with Tachyzoite Stage Transcriptome and Proteome Defines Novel Transcript Features.</title>
        <authorList>
            <person name="Ramaprasad A."/>
            <person name="Mourier T."/>
            <person name="Naeem R."/>
            <person name="Malas T.B."/>
            <person name="Moussa E."/>
            <person name="Panigrahi A."/>
            <person name="Vermont S.J."/>
            <person name="Otto T.D."/>
            <person name="Wastling J."/>
            <person name="Pain A."/>
        </authorList>
    </citation>
    <scope>NUCLEOTIDE SEQUENCE</scope>
    <source>
        <strain evidence="2">Liverpool</strain>
    </source>
</reference>
<evidence type="ECO:0000313" key="2">
    <source>
        <dbReference type="EMBL" id="CEL70851.1"/>
    </source>
</evidence>
<protein>
    <submittedName>
        <fullName evidence="2">Uncharacterized protein</fullName>
    </submittedName>
</protein>
<feature type="region of interest" description="Disordered" evidence="1">
    <location>
        <begin position="50"/>
        <end position="180"/>
    </location>
</feature>
<sequence length="345" mass="36325">MSQLTGLVSCLAPRRPVNEMIRNKSSTGAGRRLALCAVFALLSVSDIGSVIASQEKKESPSHIPGRKGKDSGFQGGGGATPRQAGSPRPHNHVAPARDSPPPVPPRDPIPPVPPRDPIPPVPPRDPIPPVPPRDPIPPVPPRDPIPPVPPRDPIPPVPPRDPIPPVPPRDPIPLEEQEEPIFGTFVRYGAGVRGIAESGLPRRRRHPAGDKGWAPLPPFSHPSSPSRTPSPESEPHGPSPADDPTVVRADLNLPPSTRPAPPRNESPYATLSFGRRSGPLPLGPSSSAEASVGEHRPGPEPGGEPINSVYATLQWSGHSGRGGASPGGGGRWQLEPVYATVMKKK</sequence>
<feature type="compositionally biased region" description="Gly residues" evidence="1">
    <location>
        <begin position="319"/>
        <end position="331"/>
    </location>
</feature>
<feature type="compositionally biased region" description="Low complexity" evidence="1">
    <location>
        <begin position="221"/>
        <end position="231"/>
    </location>
</feature>
<gene>
    <name evidence="2" type="ORF">BN1204_065230</name>
</gene>
<evidence type="ECO:0000256" key="1">
    <source>
        <dbReference type="SAM" id="MobiDB-lite"/>
    </source>
</evidence>
<dbReference type="AlphaFoldDB" id="A0A0F7UP92"/>
<dbReference type="EMBL" id="LN714487">
    <property type="protein sequence ID" value="CEL70851.1"/>
    <property type="molecule type" value="Genomic_DNA"/>
</dbReference>
<feature type="compositionally biased region" description="Low complexity" evidence="1">
    <location>
        <begin position="274"/>
        <end position="287"/>
    </location>
</feature>
<feature type="compositionally biased region" description="Pro residues" evidence="1">
    <location>
        <begin position="98"/>
        <end position="171"/>
    </location>
</feature>
<proteinExistence type="predicted"/>
<accession>A0A0F7UP92</accession>
<organism evidence="2">
    <name type="scientific">Neospora caninum (strain Liverpool)</name>
    <dbReference type="NCBI Taxonomy" id="572307"/>
    <lineage>
        <taxon>Eukaryota</taxon>
        <taxon>Sar</taxon>
        <taxon>Alveolata</taxon>
        <taxon>Apicomplexa</taxon>
        <taxon>Conoidasida</taxon>
        <taxon>Coccidia</taxon>
        <taxon>Eucoccidiorida</taxon>
        <taxon>Eimeriorina</taxon>
        <taxon>Sarcocystidae</taxon>
        <taxon>Neospora</taxon>
    </lineage>
</organism>